<name>A0A7I9V954_9ACTN</name>
<dbReference type="Gene3D" id="3.90.226.10">
    <property type="entry name" value="2-enoyl-CoA Hydratase, Chain A, domain 1"/>
    <property type="match status" value="1"/>
</dbReference>
<keyword evidence="10" id="KW-1185">Reference proteome</keyword>
<evidence type="ECO:0000256" key="6">
    <source>
        <dbReference type="RuleBase" id="RU003707"/>
    </source>
</evidence>
<proteinExistence type="inferred from homology"/>
<dbReference type="PANTHER" id="PTHR11941">
    <property type="entry name" value="ENOYL-COA HYDRATASE-RELATED"/>
    <property type="match status" value="1"/>
</dbReference>
<evidence type="ECO:0000256" key="3">
    <source>
        <dbReference type="ARBA" id="ARBA00022832"/>
    </source>
</evidence>
<dbReference type="InterPro" id="IPR001753">
    <property type="entry name" value="Enoyl-CoA_hydra/iso"/>
</dbReference>
<dbReference type="OrthoDB" id="3473569at2"/>
<dbReference type="GO" id="GO:0004300">
    <property type="term" value="F:enoyl-CoA hydratase activity"/>
    <property type="evidence" value="ECO:0007669"/>
    <property type="project" value="UniProtKB-EC"/>
</dbReference>
<evidence type="ECO:0000256" key="5">
    <source>
        <dbReference type="ARBA" id="ARBA00023717"/>
    </source>
</evidence>
<comment type="caution">
    <text evidence="8">The sequence shown here is derived from an EMBL/GenBank/DDBJ whole genome shotgun (WGS) entry which is preliminary data.</text>
</comment>
<reference evidence="8" key="2">
    <citation type="journal article" date="2020" name="Int. J. Syst. Evol. Microbiol.">
        <title>Gordonia crocea sp. nov. and Gordonia spumicola sp. nov. isolated from sludge of a wastewater treatment plant.</title>
        <authorList>
            <person name="Tamura T."/>
            <person name="Saito S."/>
            <person name="Hamada M."/>
            <person name="Kang Y."/>
            <person name="Hoshino Y."/>
            <person name="Gonoi T."/>
            <person name="Mikami Y."/>
            <person name="Yaguchi T."/>
        </authorList>
    </citation>
    <scope>NUCLEOTIDE SEQUENCE</scope>
    <source>
        <strain evidence="8">NBRC 107696</strain>
    </source>
</reference>
<dbReference type="EMBL" id="BJOV01000003">
    <property type="protein sequence ID" value="GEE01641.1"/>
    <property type="molecule type" value="Genomic_DNA"/>
</dbReference>
<dbReference type="GO" id="GO:0006635">
    <property type="term" value="P:fatty acid beta-oxidation"/>
    <property type="evidence" value="ECO:0007669"/>
    <property type="project" value="TreeGrafter"/>
</dbReference>
<evidence type="ECO:0000313" key="9">
    <source>
        <dbReference type="EMBL" id="GEE01797.1"/>
    </source>
</evidence>
<dbReference type="RefSeq" id="WP_161895409.1">
    <property type="nucleotide sequence ID" value="NZ_BJOV01000003.1"/>
</dbReference>
<dbReference type="AlphaFoldDB" id="A0A7I9V954"/>
<feature type="region of interest" description="Disordered" evidence="7">
    <location>
        <begin position="250"/>
        <end position="269"/>
    </location>
</feature>
<feature type="compositionally biased region" description="Polar residues" evidence="7">
    <location>
        <begin position="252"/>
        <end position="269"/>
    </location>
</feature>
<evidence type="ECO:0000313" key="10">
    <source>
        <dbReference type="Proteomes" id="UP000444960"/>
    </source>
</evidence>
<dbReference type="SUPFAM" id="SSF52096">
    <property type="entry name" value="ClpP/crotonase"/>
    <property type="match status" value="1"/>
</dbReference>
<dbReference type="InterPro" id="IPR018376">
    <property type="entry name" value="Enoyl-CoA_hyd/isom_CS"/>
</dbReference>
<dbReference type="Proteomes" id="UP000444960">
    <property type="component" value="Unassembled WGS sequence"/>
</dbReference>
<gene>
    <name evidence="8" type="primary">echA14_1</name>
    <name evidence="9" type="synonym">echA14_2</name>
    <name evidence="8" type="ORF">nbrc107696_20870</name>
    <name evidence="9" type="ORF">nbrc107696_22430</name>
</gene>
<dbReference type="CDD" id="cd06558">
    <property type="entry name" value="crotonase-like"/>
    <property type="match status" value="1"/>
</dbReference>
<dbReference type="PANTHER" id="PTHR11941:SF54">
    <property type="entry name" value="ENOYL-COA HYDRATASE, MITOCHONDRIAL"/>
    <property type="match status" value="1"/>
</dbReference>
<protein>
    <submittedName>
        <fullName evidence="8">Putative enoyl-CoA hydratase echA14</fullName>
    </submittedName>
</protein>
<keyword evidence="3" id="KW-0443">Lipid metabolism</keyword>
<evidence type="ECO:0000256" key="4">
    <source>
        <dbReference type="ARBA" id="ARBA00023709"/>
    </source>
</evidence>
<evidence type="ECO:0000256" key="7">
    <source>
        <dbReference type="SAM" id="MobiDB-lite"/>
    </source>
</evidence>
<accession>A0A7I9V954</accession>
<reference evidence="10" key="1">
    <citation type="submission" date="2019-06" db="EMBL/GenBank/DDBJ databases">
        <title>Gordonia isolated from sludge of a wastewater treatment plant.</title>
        <authorList>
            <person name="Tamura T."/>
            <person name="Aoyama K."/>
            <person name="Kang Y."/>
            <person name="Saito S."/>
            <person name="Akiyama N."/>
            <person name="Yazawa K."/>
            <person name="Gonoi T."/>
            <person name="Mikami Y."/>
        </authorList>
    </citation>
    <scope>NUCLEOTIDE SEQUENCE [LARGE SCALE GENOMIC DNA]</scope>
    <source>
        <strain evidence="10">NBRC 107696</strain>
    </source>
</reference>
<sequence length="269" mass="28395">MTAYTTLRLERHDDGVRVLTLDDPDKRNAIGPEMRDELIALADEVRGDPEARALVVTGAGTAFCAGADLNAIFHEGQGPAETRESELSYYRSFLWVRDLPFPTIAAVDGHAIGAGANLALVCDIVVAGPGAKFGITFSRIGLHPGGGCTHFLTQRIGAGRAMRLVLRGDTVVGQDAHAHGLADVYAEDPLAEALDTAHLVARLHPGLAADVKRTVRLSDESGFDAVLGYESWAQASSSFHDGVRDSIRAAGRSTSRPRVADSVSSGAGK</sequence>
<dbReference type="Pfam" id="PF00378">
    <property type="entry name" value="ECH_1"/>
    <property type="match status" value="1"/>
</dbReference>
<keyword evidence="3" id="KW-0276">Fatty acid metabolism</keyword>
<comment type="catalytic activity">
    <reaction evidence="5">
        <text>a 4-saturated-(3S)-3-hydroxyacyl-CoA = a (3E)-enoyl-CoA + H2O</text>
        <dbReference type="Rhea" id="RHEA:20724"/>
        <dbReference type="ChEBI" id="CHEBI:15377"/>
        <dbReference type="ChEBI" id="CHEBI:58521"/>
        <dbReference type="ChEBI" id="CHEBI:137480"/>
        <dbReference type="EC" id="4.2.1.17"/>
    </reaction>
</comment>
<evidence type="ECO:0000313" key="8">
    <source>
        <dbReference type="EMBL" id="GEE01641.1"/>
    </source>
</evidence>
<dbReference type="InterPro" id="IPR029045">
    <property type="entry name" value="ClpP/crotonase-like_dom_sf"/>
</dbReference>
<evidence type="ECO:0000256" key="1">
    <source>
        <dbReference type="ARBA" id="ARBA00002994"/>
    </source>
</evidence>
<comment type="similarity">
    <text evidence="2 6">Belongs to the enoyl-CoA hydratase/isomerase family.</text>
</comment>
<comment type="catalytic activity">
    <reaction evidence="4">
        <text>a (3S)-3-hydroxyacyl-CoA = a (2E)-enoyl-CoA + H2O</text>
        <dbReference type="Rhea" id="RHEA:16105"/>
        <dbReference type="ChEBI" id="CHEBI:15377"/>
        <dbReference type="ChEBI" id="CHEBI:57318"/>
        <dbReference type="ChEBI" id="CHEBI:58856"/>
        <dbReference type="EC" id="4.2.1.17"/>
    </reaction>
</comment>
<evidence type="ECO:0000256" key="2">
    <source>
        <dbReference type="ARBA" id="ARBA00005254"/>
    </source>
</evidence>
<organism evidence="8 10">
    <name type="scientific">Gordonia spumicola</name>
    <dbReference type="NCBI Taxonomy" id="589161"/>
    <lineage>
        <taxon>Bacteria</taxon>
        <taxon>Bacillati</taxon>
        <taxon>Actinomycetota</taxon>
        <taxon>Actinomycetes</taxon>
        <taxon>Mycobacteriales</taxon>
        <taxon>Gordoniaceae</taxon>
        <taxon>Gordonia</taxon>
    </lineage>
</organism>
<dbReference type="PROSITE" id="PS00166">
    <property type="entry name" value="ENOYL_COA_HYDRATASE"/>
    <property type="match status" value="1"/>
</dbReference>
<dbReference type="EMBL" id="BJOV01000004">
    <property type="protein sequence ID" value="GEE01797.1"/>
    <property type="molecule type" value="Genomic_DNA"/>
</dbReference>
<comment type="function">
    <text evidence="1">Could possibly oxidize fatty acids using specific components.</text>
</comment>